<feature type="domain" description="WRC" evidence="4">
    <location>
        <begin position="90"/>
        <end position="135"/>
    </location>
</feature>
<evidence type="ECO:0000313" key="5">
    <source>
        <dbReference type="EMBL" id="KAF3322161.1"/>
    </source>
</evidence>
<protein>
    <recommendedName>
        <fullName evidence="4">WRC domain-containing protein</fullName>
    </recommendedName>
</protein>
<dbReference type="EMBL" id="SWLB01000025">
    <property type="protein sequence ID" value="KAF3322161.1"/>
    <property type="molecule type" value="Genomic_DNA"/>
</dbReference>
<evidence type="ECO:0000256" key="1">
    <source>
        <dbReference type="ARBA" id="ARBA00023242"/>
    </source>
</evidence>
<feature type="region of interest" description="Disordered" evidence="3">
    <location>
        <begin position="165"/>
        <end position="190"/>
    </location>
</feature>
<reference evidence="5" key="1">
    <citation type="submission" date="2020-01" db="EMBL/GenBank/DDBJ databases">
        <title>Genome sequence of Kobresia littledalei, the first chromosome-level genome in the family Cyperaceae.</title>
        <authorList>
            <person name="Qu G."/>
        </authorList>
    </citation>
    <scope>NUCLEOTIDE SEQUENCE</scope>
    <source>
        <strain evidence="5">C.B.Clarke</strain>
        <tissue evidence="5">Leaf</tissue>
    </source>
</reference>
<evidence type="ECO:0000259" key="4">
    <source>
        <dbReference type="PROSITE" id="PS51667"/>
    </source>
</evidence>
<keyword evidence="6" id="KW-1185">Reference proteome</keyword>
<dbReference type="Proteomes" id="UP000623129">
    <property type="component" value="Unassembled WGS sequence"/>
</dbReference>
<dbReference type="AlphaFoldDB" id="A0A833QLY5"/>
<dbReference type="PROSITE" id="PS51667">
    <property type="entry name" value="WRC"/>
    <property type="match status" value="1"/>
</dbReference>
<evidence type="ECO:0000256" key="2">
    <source>
        <dbReference type="PROSITE-ProRule" id="PRU01002"/>
    </source>
</evidence>
<dbReference type="Pfam" id="PF08879">
    <property type="entry name" value="WRC"/>
    <property type="match status" value="1"/>
</dbReference>
<gene>
    <name evidence="5" type="ORF">FCM35_KLT13302</name>
</gene>
<organism evidence="5 6">
    <name type="scientific">Carex littledalei</name>
    <dbReference type="NCBI Taxonomy" id="544730"/>
    <lineage>
        <taxon>Eukaryota</taxon>
        <taxon>Viridiplantae</taxon>
        <taxon>Streptophyta</taxon>
        <taxon>Embryophyta</taxon>
        <taxon>Tracheophyta</taxon>
        <taxon>Spermatophyta</taxon>
        <taxon>Magnoliopsida</taxon>
        <taxon>Liliopsida</taxon>
        <taxon>Poales</taxon>
        <taxon>Cyperaceae</taxon>
        <taxon>Cyperoideae</taxon>
        <taxon>Cariceae</taxon>
        <taxon>Carex</taxon>
        <taxon>Carex subgen. Euthyceras</taxon>
    </lineage>
</organism>
<proteinExistence type="predicted"/>
<dbReference type="InterPro" id="IPR014977">
    <property type="entry name" value="WRC_dom"/>
</dbReference>
<sequence>MHLHLSLHHLKLRPRCRLPIPPLADLQCFDWVGSPKLPKEEHEDKSGEISEHEKVDVLGKIIPTMEMAEEKPLVSKRVNSVSKKEKKELSTKIIRCKKNDGRNWFCKRPAKQPYNLCEHHLAQSRSYKEISCGSVGCKTKKQKETGEFYSSEYYYYGTVTLSRGKRRSARNADGSSTSTAIDVKEEKMHNKDVLGGQKECCVSGSNTEEEVNIGAQRARKLVKYRSLDSLPEAEP</sequence>
<accession>A0A833QLY5</accession>
<evidence type="ECO:0000313" key="6">
    <source>
        <dbReference type="Proteomes" id="UP000623129"/>
    </source>
</evidence>
<dbReference type="PANTHER" id="PTHR34680">
    <property type="entry name" value="EXPRESSED PROTEIN"/>
    <property type="match status" value="1"/>
</dbReference>
<name>A0A833QLY5_9POAL</name>
<keyword evidence="1" id="KW-0539">Nucleus</keyword>
<dbReference type="OrthoDB" id="787182at2759"/>
<evidence type="ECO:0000256" key="3">
    <source>
        <dbReference type="SAM" id="MobiDB-lite"/>
    </source>
</evidence>
<comment type="caution">
    <text evidence="5">The sequence shown here is derived from an EMBL/GenBank/DDBJ whole genome shotgun (WGS) entry which is preliminary data.</text>
</comment>
<comment type="caution">
    <text evidence="2">Lacks conserved residue(s) required for the propagation of feature annotation.</text>
</comment>
<dbReference type="PANTHER" id="PTHR34680:SF3">
    <property type="entry name" value="EXPRESSED PROTEIN"/>
    <property type="match status" value="1"/>
</dbReference>